<dbReference type="InterPro" id="IPR036761">
    <property type="entry name" value="TTHA0802/YceI-like_sf"/>
</dbReference>
<keyword evidence="1" id="KW-0732">Signal</keyword>
<dbReference type="SUPFAM" id="SSF101874">
    <property type="entry name" value="YceI-like"/>
    <property type="match status" value="1"/>
</dbReference>
<dbReference type="SMART" id="SM00867">
    <property type="entry name" value="YceI"/>
    <property type="match status" value="1"/>
</dbReference>
<dbReference type="PANTHER" id="PTHR34406">
    <property type="entry name" value="PROTEIN YCEI"/>
    <property type="match status" value="1"/>
</dbReference>
<dbReference type="EMBL" id="UGPB01000001">
    <property type="protein sequence ID" value="STY29363.1"/>
    <property type="molecule type" value="Genomic_DNA"/>
</dbReference>
<evidence type="ECO:0000313" key="4">
    <source>
        <dbReference type="Proteomes" id="UP000255297"/>
    </source>
</evidence>
<dbReference type="Gene3D" id="2.40.128.110">
    <property type="entry name" value="Lipid/polyisoprenoid-binding, YceI-like"/>
    <property type="match status" value="1"/>
</dbReference>
<evidence type="ECO:0000256" key="1">
    <source>
        <dbReference type="SAM" id="SignalP"/>
    </source>
</evidence>
<proteinExistence type="predicted"/>
<feature type="signal peptide" evidence="1">
    <location>
        <begin position="1"/>
        <end position="18"/>
    </location>
</feature>
<sequence length="187" mass="20938">MKMIQYFFVLFLFHSVYADTLPEWTIVPNESNISFTATQNNAPVTGTFKEFTATIAADPAHYQDSKVDVVVNVNSLNTSYAEITTILLGPDWFNGKDFPKAEFKTTKITKKDDKNYEATGTLTIKNKSAPVTLTFTAVESPKDHLVVEGHTTVKRLDFNIGQGDWSSTSEIKDEVTINFKAVAERKK</sequence>
<organism evidence="3 4">
    <name type="scientific">Legionella wadsworthii</name>
    <dbReference type="NCBI Taxonomy" id="28088"/>
    <lineage>
        <taxon>Bacteria</taxon>
        <taxon>Pseudomonadati</taxon>
        <taxon>Pseudomonadota</taxon>
        <taxon>Gammaproteobacteria</taxon>
        <taxon>Legionellales</taxon>
        <taxon>Legionellaceae</taxon>
        <taxon>Legionella</taxon>
    </lineage>
</organism>
<dbReference type="PANTHER" id="PTHR34406:SF1">
    <property type="entry name" value="PROTEIN YCEI"/>
    <property type="match status" value="1"/>
</dbReference>
<name>A0A378LRE4_9GAMM</name>
<reference evidence="3 4" key="1">
    <citation type="submission" date="2018-06" db="EMBL/GenBank/DDBJ databases">
        <authorList>
            <consortium name="Pathogen Informatics"/>
            <person name="Doyle S."/>
        </authorList>
    </citation>
    <scope>NUCLEOTIDE SEQUENCE [LARGE SCALE GENOMIC DNA]</scope>
    <source>
        <strain evidence="3 4">NCTC11532</strain>
    </source>
</reference>
<dbReference type="InterPro" id="IPR007372">
    <property type="entry name" value="Lipid/polyisoprenoid-bd_YceI"/>
</dbReference>
<dbReference type="STRING" id="1122170.GCA_000701265_00938"/>
<dbReference type="RefSeq" id="WP_031565679.1">
    <property type="nucleotide sequence ID" value="NZ_CAAAIS010000003.1"/>
</dbReference>
<gene>
    <name evidence="3" type="primary">yceI_1</name>
    <name evidence="3" type="ORF">NCTC11532_01549</name>
</gene>
<protein>
    <submittedName>
        <fullName evidence="3">Putative YceI-like family protein</fullName>
    </submittedName>
</protein>
<dbReference type="AlphaFoldDB" id="A0A378LRE4"/>
<dbReference type="Proteomes" id="UP000255297">
    <property type="component" value="Unassembled WGS sequence"/>
</dbReference>
<accession>A0A378LRE4</accession>
<keyword evidence="4" id="KW-1185">Reference proteome</keyword>
<evidence type="ECO:0000259" key="2">
    <source>
        <dbReference type="SMART" id="SM00867"/>
    </source>
</evidence>
<dbReference type="OrthoDB" id="1247465at2"/>
<dbReference type="Pfam" id="PF04264">
    <property type="entry name" value="YceI"/>
    <property type="match status" value="1"/>
</dbReference>
<evidence type="ECO:0000313" key="3">
    <source>
        <dbReference type="EMBL" id="STY29363.1"/>
    </source>
</evidence>
<feature type="domain" description="Lipid/polyisoprenoid-binding YceI-like" evidence="2">
    <location>
        <begin position="23"/>
        <end position="184"/>
    </location>
</feature>
<feature type="chain" id="PRO_5016895794" evidence="1">
    <location>
        <begin position="19"/>
        <end position="187"/>
    </location>
</feature>